<dbReference type="GO" id="GO:0006695">
    <property type="term" value="P:cholesterol biosynthetic process"/>
    <property type="evidence" value="ECO:0007669"/>
    <property type="project" value="TreeGrafter"/>
</dbReference>
<feature type="domain" description="Squalene cyclase C-terminal" evidence="5">
    <location>
        <begin position="391"/>
        <end position="672"/>
    </location>
</feature>
<reference evidence="7" key="2">
    <citation type="submission" date="2025-08" db="UniProtKB">
        <authorList>
            <consortium name="Ensembl"/>
        </authorList>
    </citation>
    <scope>IDENTIFICATION</scope>
</reference>
<evidence type="ECO:0000256" key="2">
    <source>
        <dbReference type="ARBA" id="ARBA00022737"/>
    </source>
</evidence>
<evidence type="ECO:0000256" key="4">
    <source>
        <dbReference type="RuleBase" id="RU362003"/>
    </source>
</evidence>
<dbReference type="PROSITE" id="PS01074">
    <property type="entry name" value="TERPENE_SYNTHASES"/>
    <property type="match status" value="1"/>
</dbReference>
<dbReference type="Ensembl" id="ENSPMRT00000007449.1">
    <property type="protein sequence ID" value="ENSPMRP00000006963.1"/>
    <property type="gene ID" value="ENSPMRG00000004412.1"/>
</dbReference>
<dbReference type="SUPFAM" id="SSF48239">
    <property type="entry name" value="Terpenoid cyclases/Protein prenyltransferases"/>
    <property type="match status" value="2"/>
</dbReference>
<dbReference type="InterPro" id="IPR032696">
    <property type="entry name" value="SQ_cyclase_C"/>
</dbReference>
<feature type="domain" description="Squalene cyclase N-terminal" evidence="6">
    <location>
        <begin position="94"/>
        <end position="340"/>
    </location>
</feature>
<dbReference type="Proteomes" id="UP000472272">
    <property type="component" value="Chromosome 6"/>
</dbReference>
<dbReference type="InterPro" id="IPR002365">
    <property type="entry name" value="Terpene_synthase_CS"/>
</dbReference>
<sequence>QTENWPACFKLPTSSVFFGRCLRRRKGAHEIEPKTDLTRWRFSSVEGRQKWYYVADSEECAREQNALEAYTLGLDISKFFPDLPKASTAQEAVQKAIKFFSGLQAEDGHWAMECSGVLSLAPAILMSCYAAKISLPEEVERELLRYILSKQLPDGGWGLHLKEQSTVFGTTFSYIAIRILGLGPDHPDVVRARINLHKKGGALGIPNLGKVWLAIMNLYSWEGMNSPFPELWLFPTWLPGHPSTYWCHARHITLAMSYCYATRLTVEEDELIQSLREEIYVEDFSTIDWPAQRNNIYEADLHSAHSWMLDAAFATFNLYERYHFTSFRKQAIAEMYEQIKADDIFSNATNSTFHVLISRYADGADSPAGVQNNPDYASCLKKAHEFLKASQGGFPFSNRENDWIVSDCTAEAMRTLMLLEEKCPFIEDHVAPQRLFDAVNVILSMRNSDGGFASYETRRGSRLLEIMNSSEIYADCMVDHTYIECTSSVMQGLKHFGKRFPNHREDEISDTLNKALQYCRNMQKADGSWLGRWGVCFTYGTWFGLEAFACMGYIYRGGEACKEVTKACEFLVSKQMEDGGWGEEFESYRFRKYIQHTVSQIHQTSWALLGLMAVRYPDVRVLERGIQVLIDRQTSIGEWPQGDIATAFYKAGTLHYNAYRIIFPIFTLARFTRLYPSSPVAKGLLKNGSVHSEQSQNGRC</sequence>
<evidence type="ECO:0000256" key="3">
    <source>
        <dbReference type="ARBA" id="ARBA00023235"/>
    </source>
</evidence>
<evidence type="ECO:0000259" key="5">
    <source>
        <dbReference type="Pfam" id="PF13243"/>
    </source>
</evidence>
<reference evidence="7" key="3">
    <citation type="submission" date="2025-09" db="UniProtKB">
        <authorList>
            <consortium name="Ensembl"/>
        </authorList>
    </citation>
    <scope>IDENTIFICATION</scope>
</reference>
<dbReference type="Gene3D" id="1.50.10.20">
    <property type="match status" value="2"/>
</dbReference>
<proteinExistence type="inferred from homology"/>
<dbReference type="AlphaFoldDB" id="A0A670I5G6"/>
<dbReference type="GO" id="GO:0005811">
    <property type="term" value="C:lipid droplet"/>
    <property type="evidence" value="ECO:0007669"/>
    <property type="project" value="InterPro"/>
</dbReference>
<evidence type="ECO:0000256" key="1">
    <source>
        <dbReference type="ARBA" id="ARBA00009755"/>
    </source>
</evidence>
<evidence type="ECO:0000313" key="7">
    <source>
        <dbReference type="Ensembl" id="ENSPMRP00000006963.1"/>
    </source>
</evidence>
<dbReference type="GO" id="GO:0000250">
    <property type="term" value="F:lanosterol synthase activity"/>
    <property type="evidence" value="ECO:0007669"/>
    <property type="project" value="TreeGrafter"/>
</dbReference>
<dbReference type="PANTHER" id="PTHR11764:SF20">
    <property type="entry name" value="LANOSTEROL SYNTHASE"/>
    <property type="match status" value="1"/>
</dbReference>
<dbReference type="CDD" id="cd02892">
    <property type="entry name" value="SQCY_1"/>
    <property type="match status" value="1"/>
</dbReference>
<dbReference type="GeneTree" id="ENSGT00390000011570"/>
<keyword evidence="3 4" id="KW-0413">Isomerase</keyword>
<reference evidence="7 8" key="1">
    <citation type="journal article" date="2019" name="Proc. Natl. Acad. Sci. U.S.A.">
        <title>Regulatory changes in pterin and carotenoid genes underlie balanced color polymorphisms in the wall lizard.</title>
        <authorList>
            <person name="Andrade P."/>
            <person name="Pinho C."/>
            <person name="Perez I de Lanuza G."/>
            <person name="Afonso S."/>
            <person name="Brejcha J."/>
            <person name="Rubin C.J."/>
            <person name="Wallerman O."/>
            <person name="Pereira P."/>
            <person name="Sabatino S.J."/>
            <person name="Bellati A."/>
            <person name="Pellitteri-Rosa D."/>
            <person name="Bosakova Z."/>
            <person name="Bunikis I."/>
            <person name="Carretero M.A."/>
            <person name="Feiner N."/>
            <person name="Marsik P."/>
            <person name="Pauperio F."/>
            <person name="Salvi D."/>
            <person name="Soler L."/>
            <person name="While G.M."/>
            <person name="Uller T."/>
            <person name="Font E."/>
            <person name="Andersson L."/>
            <person name="Carneiro M."/>
        </authorList>
    </citation>
    <scope>NUCLEOTIDE SEQUENCE</scope>
</reference>
<organism evidence="7 8">
    <name type="scientific">Podarcis muralis</name>
    <name type="common">Wall lizard</name>
    <name type="synonym">Lacerta muralis</name>
    <dbReference type="NCBI Taxonomy" id="64176"/>
    <lineage>
        <taxon>Eukaryota</taxon>
        <taxon>Metazoa</taxon>
        <taxon>Chordata</taxon>
        <taxon>Craniata</taxon>
        <taxon>Vertebrata</taxon>
        <taxon>Euteleostomi</taxon>
        <taxon>Lepidosauria</taxon>
        <taxon>Squamata</taxon>
        <taxon>Bifurcata</taxon>
        <taxon>Unidentata</taxon>
        <taxon>Episquamata</taxon>
        <taxon>Laterata</taxon>
        <taxon>Lacertibaenia</taxon>
        <taxon>Lacertidae</taxon>
        <taxon>Podarcis</taxon>
    </lineage>
</organism>
<dbReference type="InterPro" id="IPR032697">
    <property type="entry name" value="SQ_cyclase_N"/>
</dbReference>
<dbReference type="EC" id="5.4.99.-" evidence="4"/>
<keyword evidence="8" id="KW-1185">Reference proteome</keyword>
<dbReference type="PANTHER" id="PTHR11764">
    <property type="entry name" value="TERPENE CYCLASE/MUTASE FAMILY MEMBER"/>
    <property type="match status" value="1"/>
</dbReference>
<dbReference type="InterPro" id="IPR018333">
    <property type="entry name" value="Squalene_cyclase"/>
</dbReference>
<accession>A0A670I5G6</accession>
<dbReference type="Pfam" id="PF13243">
    <property type="entry name" value="SQHop_cyclase_C"/>
    <property type="match status" value="1"/>
</dbReference>
<name>A0A670I5G6_PODMU</name>
<dbReference type="InterPro" id="IPR008930">
    <property type="entry name" value="Terpenoid_cyclase/PrenylTrfase"/>
</dbReference>
<keyword evidence="2" id="KW-0677">Repeat</keyword>
<evidence type="ECO:0000313" key="8">
    <source>
        <dbReference type="Proteomes" id="UP000472272"/>
    </source>
</evidence>
<protein>
    <recommendedName>
        <fullName evidence="4">Terpene cyclase/mutase family member</fullName>
        <ecNumber evidence="4">5.4.99.-</ecNumber>
    </recommendedName>
</protein>
<evidence type="ECO:0000259" key="6">
    <source>
        <dbReference type="Pfam" id="PF13249"/>
    </source>
</evidence>
<dbReference type="NCBIfam" id="TIGR01787">
    <property type="entry name" value="squalene_cyclas"/>
    <property type="match status" value="1"/>
</dbReference>
<dbReference type="Pfam" id="PF13249">
    <property type="entry name" value="SQHop_cyclase_N"/>
    <property type="match status" value="1"/>
</dbReference>
<dbReference type="Gene3D" id="6.20.120.20">
    <property type="match status" value="1"/>
</dbReference>
<comment type="similarity">
    <text evidence="1 4">Belongs to the terpene cyclase/mutase family.</text>
</comment>
<dbReference type="OMA" id="YRYRHIS"/>
<dbReference type="GO" id="GO:0016104">
    <property type="term" value="P:triterpenoid biosynthetic process"/>
    <property type="evidence" value="ECO:0007669"/>
    <property type="project" value="InterPro"/>
</dbReference>